<protein>
    <submittedName>
        <fullName evidence="4">DNA methyltransferase</fullName>
    </submittedName>
</protein>
<keyword evidence="5" id="KW-1185">Reference proteome</keyword>
<gene>
    <name evidence="4" type="ORF">CQA53_08645</name>
</gene>
<keyword evidence="1 4" id="KW-0489">Methyltransferase</keyword>
<dbReference type="OrthoDB" id="9805629at2"/>
<reference evidence="4 5" key="1">
    <citation type="submission" date="2018-04" db="EMBL/GenBank/DDBJ databases">
        <title>Novel Campyloabacter and Helicobacter Species and Strains.</title>
        <authorList>
            <person name="Mannion A.J."/>
            <person name="Shen Z."/>
            <person name="Fox J.G."/>
        </authorList>
    </citation>
    <scope>NUCLEOTIDE SEQUENCE [LARGE SCALE GENOMIC DNA]</scope>
    <source>
        <strain evidence="4 5">MIT 17-337</strain>
    </source>
</reference>
<dbReference type="InterPro" id="IPR029063">
    <property type="entry name" value="SAM-dependent_MTases_sf"/>
</dbReference>
<evidence type="ECO:0000256" key="2">
    <source>
        <dbReference type="ARBA" id="ARBA00022679"/>
    </source>
</evidence>
<evidence type="ECO:0000256" key="3">
    <source>
        <dbReference type="ARBA" id="ARBA00022691"/>
    </source>
</evidence>
<dbReference type="GO" id="GO:0032259">
    <property type="term" value="P:methylation"/>
    <property type="evidence" value="ECO:0007669"/>
    <property type="project" value="UniProtKB-KW"/>
</dbReference>
<organism evidence="4 5">
    <name type="scientific">Helicobacter didelphidarum</name>
    <dbReference type="NCBI Taxonomy" id="2040648"/>
    <lineage>
        <taxon>Bacteria</taxon>
        <taxon>Pseudomonadati</taxon>
        <taxon>Campylobacterota</taxon>
        <taxon>Epsilonproteobacteria</taxon>
        <taxon>Campylobacterales</taxon>
        <taxon>Helicobacteraceae</taxon>
        <taxon>Helicobacter</taxon>
    </lineage>
</organism>
<dbReference type="SUPFAM" id="SSF53335">
    <property type="entry name" value="S-adenosyl-L-methionine-dependent methyltransferases"/>
    <property type="match status" value="1"/>
</dbReference>
<dbReference type="Pfam" id="PF02086">
    <property type="entry name" value="MethyltransfD12"/>
    <property type="match status" value="1"/>
</dbReference>
<dbReference type="AlphaFoldDB" id="A0A3D8IDP8"/>
<keyword evidence="3" id="KW-0949">S-adenosyl-L-methionine</keyword>
<evidence type="ECO:0000256" key="1">
    <source>
        <dbReference type="ARBA" id="ARBA00022603"/>
    </source>
</evidence>
<dbReference type="GO" id="GO:0009007">
    <property type="term" value="F:site-specific DNA-methyltransferase (adenine-specific) activity"/>
    <property type="evidence" value="ECO:0007669"/>
    <property type="project" value="UniProtKB-EC"/>
</dbReference>
<dbReference type="EMBL" id="NXLQ01000025">
    <property type="protein sequence ID" value="RDU63220.1"/>
    <property type="molecule type" value="Genomic_DNA"/>
</dbReference>
<sequence length="354" mass="41575">MNDIEGLRETKNLCLGEQDLANISHKKSLEEPSKQDSIILSHETSLGKLNKQNSYNDFNHFIINDFLYSNYTIYQGFFLQSPFDRAKIESLREEYQKLDSKKIIENYYSKHFGERFFSKNDSKIIGHIRDNLDTKLKAQTINHKEFYILLSSLLYSADRIANTVGHYDAYRKNRILEDRFIFQLIEPITTDKKIEIFREDSNALIAKMRKTKRNRQEKCITCAFIDPPYNSRQYSRFYHLLETLSKNNKPKLYGIAQKPNPENISKYCKVEAKEAFKDLVTNLAQISKNIVVTYNNTYTSHSASSQNKMQLDDIRLILESCGKIHIYEFDYKAFSSGKTDFKGHKEFIFISETR</sequence>
<accession>A0A3D8IDP8</accession>
<name>A0A3D8IDP8_9HELI</name>
<proteinExistence type="predicted"/>
<dbReference type="GO" id="GO:0009307">
    <property type="term" value="P:DNA restriction-modification system"/>
    <property type="evidence" value="ECO:0007669"/>
    <property type="project" value="InterPro"/>
</dbReference>
<keyword evidence="2 4" id="KW-0808">Transferase</keyword>
<dbReference type="InterPro" id="IPR012327">
    <property type="entry name" value="MeTrfase_D12"/>
</dbReference>
<comment type="caution">
    <text evidence="4">The sequence shown here is derived from an EMBL/GenBank/DDBJ whole genome shotgun (WGS) entry which is preliminary data.</text>
</comment>
<dbReference type="Proteomes" id="UP000256379">
    <property type="component" value="Unassembled WGS sequence"/>
</dbReference>
<evidence type="ECO:0000313" key="4">
    <source>
        <dbReference type="EMBL" id="RDU63220.1"/>
    </source>
</evidence>
<evidence type="ECO:0000313" key="5">
    <source>
        <dbReference type="Proteomes" id="UP000256379"/>
    </source>
</evidence>